<comment type="caution">
    <text evidence="2">The sequence shown here is derived from an EMBL/GenBank/DDBJ whole genome shotgun (WGS) entry which is preliminary data.</text>
</comment>
<feature type="compositionally biased region" description="Basic and acidic residues" evidence="1">
    <location>
        <begin position="10"/>
        <end position="21"/>
    </location>
</feature>
<accession>A0A852TEY2</accession>
<dbReference type="Proteomes" id="UP000548423">
    <property type="component" value="Unassembled WGS sequence"/>
</dbReference>
<evidence type="ECO:0000256" key="1">
    <source>
        <dbReference type="SAM" id="MobiDB-lite"/>
    </source>
</evidence>
<dbReference type="EMBL" id="JACCBX010000009">
    <property type="protein sequence ID" value="NYE07322.1"/>
    <property type="molecule type" value="Genomic_DNA"/>
</dbReference>
<proteinExistence type="predicted"/>
<organism evidence="2 3">
    <name type="scientific">Neobacillus niacini</name>
    <dbReference type="NCBI Taxonomy" id="86668"/>
    <lineage>
        <taxon>Bacteria</taxon>
        <taxon>Bacillati</taxon>
        <taxon>Bacillota</taxon>
        <taxon>Bacilli</taxon>
        <taxon>Bacillales</taxon>
        <taxon>Bacillaceae</taxon>
        <taxon>Neobacillus</taxon>
    </lineage>
</organism>
<sequence length="56" mass="6242">METEFFNDLSHTDSDVAGSRHDNPKFIMMEMFDMMIMEGSVNDGFRNGYAGTGVTG</sequence>
<reference evidence="3" key="2">
    <citation type="submission" date="2020-08" db="EMBL/GenBank/DDBJ databases">
        <title>The Agave Microbiome: Exploring the role of microbial communities in plant adaptations to desert environments.</title>
        <authorList>
            <person name="Partida-Martinez L.P."/>
        </authorList>
    </citation>
    <scope>NUCLEOTIDE SEQUENCE [LARGE SCALE GENOMIC DNA]</scope>
    <source>
        <strain evidence="3">AT2.8</strain>
    </source>
</reference>
<name>A0A852TEY2_9BACI</name>
<dbReference type="AlphaFoldDB" id="A0A852TEY2"/>
<gene>
    <name evidence="2" type="ORF">F4694_004133</name>
</gene>
<reference evidence="3" key="1">
    <citation type="submission" date="2020-07" db="EMBL/GenBank/DDBJ databases">
        <authorList>
            <person name="Partida-Martinez L."/>
            <person name="Huntemann M."/>
            <person name="Clum A."/>
            <person name="Wang J."/>
            <person name="Palaniappan K."/>
            <person name="Ritter S."/>
            <person name="Chen I.-M."/>
            <person name="Stamatis D."/>
            <person name="Reddy T."/>
            <person name="O'Malley R."/>
            <person name="Daum C."/>
            <person name="Shapiro N."/>
            <person name="Ivanova N."/>
            <person name="Kyrpides N."/>
            <person name="Woyke T."/>
        </authorList>
    </citation>
    <scope>NUCLEOTIDE SEQUENCE [LARGE SCALE GENOMIC DNA]</scope>
    <source>
        <strain evidence="3">AT2.8</strain>
    </source>
</reference>
<feature type="region of interest" description="Disordered" evidence="1">
    <location>
        <begin position="1"/>
        <end position="21"/>
    </location>
</feature>
<evidence type="ECO:0000313" key="3">
    <source>
        <dbReference type="Proteomes" id="UP000548423"/>
    </source>
</evidence>
<evidence type="ECO:0000313" key="2">
    <source>
        <dbReference type="EMBL" id="NYE07322.1"/>
    </source>
</evidence>
<protein>
    <submittedName>
        <fullName evidence="2">Uncharacterized protein</fullName>
    </submittedName>
</protein>